<evidence type="ECO:0000313" key="10">
    <source>
        <dbReference type="Proteomes" id="UP000002207"/>
    </source>
</evidence>
<evidence type="ECO:0000256" key="5">
    <source>
        <dbReference type="ARBA" id="ARBA00023004"/>
    </source>
</evidence>
<dbReference type="GO" id="GO:0016705">
    <property type="term" value="F:oxidoreductase activity, acting on paired donors, with incorporation or reduction of molecular oxygen"/>
    <property type="evidence" value="ECO:0007669"/>
    <property type="project" value="InterPro"/>
</dbReference>
<dbReference type="KEGG" id="aca:ACP_0169"/>
<dbReference type="AlphaFoldDB" id="C1F8P1"/>
<dbReference type="SMR" id="C1F8P1"/>
<keyword evidence="6 8" id="KW-0503">Monooxygenase</keyword>
<evidence type="ECO:0000256" key="7">
    <source>
        <dbReference type="PIRSR" id="PIRSR602401-1"/>
    </source>
</evidence>
<proteinExistence type="inferred from homology"/>
<dbReference type="STRING" id="240015.ACP_0169"/>
<dbReference type="Pfam" id="PF00067">
    <property type="entry name" value="p450"/>
    <property type="match status" value="1"/>
</dbReference>
<keyword evidence="5 7" id="KW-0408">Iron</keyword>
<dbReference type="EMBL" id="CP001472">
    <property type="protein sequence ID" value="ACO32823.1"/>
    <property type="molecule type" value="Genomic_DNA"/>
</dbReference>
<feature type="binding site" description="axial binding residue" evidence="7">
    <location>
        <position position="406"/>
    </location>
    <ligand>
        <name>heme</name>
        <dbReference type="ChEBI" id="CHEBI:30413"/>
    </ligand>
    <ligandPart>
        <name>Fe</name>
        <dbReference type="ChEBI" id="CHEBI:18248"/>
    </ligandPart>
</feature>
<protein>
    <submittedName>
        <fullName evidence="9">Cytochrome P450 family protein</fullName>
    </submittedName>
</protein>
<dbReference type="GO" id="GO:0004497">
    <property type="term" value="F:monooxygenase activity"/>
    <property type="evidence" value="ECO:0007669"/>
    <property type="project" value="UniProtKB-KW"/>
</dbReference>
<evidence type="ECO:0000256" key="2">
    <source>
        <dbReference type="ARBA" id="ARBA00022617"/>
    </source>
</evidence>
<keyword evidence="2 7" id="KW-0349">Heme</keyword>
<dbReference type="RefSeq" id="WP_012680573.1">
    <property type="nucleotide sequence ID" value="NC_012483.1"/>
</dbReference>
<dbReference type="Gene3D" id="1.10.630.10">
    <property type="entry name" value="Cytochrome P450"/>
    <property type="match status" value="1"/>
</dbReference>
<dbReference type="InterPro" id="IPR002401">
    <property type="entry name" value="Cyt_P450_E_grp-I"/>
</dbReference>
<dbReference type="InterPro" id="IPR001128">
    <property type="entry name" value="Cyt_P450"/>
</dbReference>
<keyword evidence="3 7" id="KW-0479">Metal-binding</keyword>
<evidence type="ECO:0000256" key="3">
    <source>
        <dbReference type="ARBA" id="ARBA00022723"/>
    </source>
</evidence>
<reference evidence="9 10" key="1">
    <citation type="journal article" date="2009" name="Appl. Environ. Microbiol.">
        <title>Three genomes from the phylum Acidobacteria provide insight into the lifestyles of these microorganisms in soils.</title>
        <authorList>
            <person name="Ward N.L."/>
            <person name="Challacombe J.F."/>
            <person name="Janssen P.H."/>
            <person name="Henrissat B."/>
            <person name="Coutinho P.M."/>
            <person name="Wu M."/>
            <person name="Xie G."/>
            <person name="Haft D.H."/>
            <person name="Sait M."/>
            <person name="Badger J."/>
            <person name="Barabote R.D."/>
            <person name="Bradley B."/>
            <person name="Brettin T.S."/>
            <person name="Brinkac L.M."/>
            <person name="Bruce D."/>
            <person name="Creasy T."/>
            <person name="Daugherty S.C."/>
            <person name="Davidsen T.M."/>
            <person name="DeBoy R.T."/>
            <person name="Detter J.C."/>
            <person name="Dodson R.J."/>
            <person name="Durkin A.S."/>
            <person name="Ganapathy A."/>
            <person name="Gwinn-Giglio M."/>
            <person name="Han C.S."/>
            <person name="Khouri H."/>
            <person name="Kiss H."/>
            <person name="Kothari S.P."/>
            <person name="Madupu R."/>
            <person name="Nelson K.E."/>
            <person name="Nelson W.C."/>
            <person name="Paulsen I."/>
            <person name="Penn K."/>
            <person name="Ren Q."/>
            <person name="Rosovitz M.J."/>
            <person name="Selengut J.D."/>
            <person name="Shrivastava S."/>
            <person name="Sullivan S.A."/>
            <person name="Tapia R."/>
            <person name="Thompson L.S."/>
            <person name="Watkins K.L."/>
            <person name="Yang Q."/>
            <person name="Yu C."/>
            <person name="Zafar N."/>
            <person name="Zhou L."/>
            <person name="Kuske C.R."/>
        </authorList>
    </citation>
    <scope>NUCLEOTIDE SEQUENCE [LARGE SCALE GENOMIC DNA]</scope>
    <source>
        <strain evidence="10">ATCC 51196 / DSM 11244 / BCRC 80197 / JCM 7670 / NBRC 15755 / NCIMB 13165 / 161</strain>
    </source>
</reference>
<comment type="cofactor">
    <cofactor evidence="7">
        <name>heme</name>
        <dbReference type="ChEBI" id="CHEBI:30413"/>
    </cofactor>
</comment>
<keyword evidence="10" id="KW-1185">Reference proteome</keyword>
<dbReference type="GO" id="GO:0020037">
    <property type="term" value="F:heme binding"/>
    <property type="evidence" value="ECO:0007669"/>
    <property type="project" value="InterPro"/>
</dbReference>
<evidence type="ECO:0000256" key="1">
    <source>
        <dbReference type="ARBA" id="ARBA00010617"/>
    </source>
</evidence>
<organism evidence="9 10">
    <name type="scientific">Acidobacterium capsulatum (strain ATCC 51196 / DSM 11244 / BCRC 80197 / JCM 7670 / NBRC 15755 / NCIMB 13165 / 161)</name>
    <dbReference type="NCBI Taxonomy" id="240015"/>
    <lineage>
        <taxon>Bacteria</taxon>
        <taxon>Pseudomonadati</taxon>
        <taxon>Acidobacteriota</taxon>
        <taxon>Terriglobia</taxon>
        <taxon>Terriglobales</taxon>
        <taxon>Acidobacteriaceae</taxon>
        <taxon>Acidobacterium</taxon>
    </lineage>
</organism>
<dbReference type="InterPro" id="IPR050196">
    <property type="entry name" value="Cytochrome_P450_Monoox"/>
</dbReference>
<dbReference type="PRINTS" id="PR00385">
    <property type="entry name" value="P450"/>
</dbReference>
<dbReference type="GO" id="GO:0005506">
    <property type="term" value="F:iron ion binding"/>
    <property type="evidence" value="ECO:0007669"/>
    <property type="project" value="InterPro"/>
</dbReference>
<dbReference type="PRINTS" id="PR00463">
    <property type="entry name" value="EP450I"/>
</dbReference>
<dbReference type="SUPFAM" id="SSF48264">
    <property type="entry name" value="Cytochrome P450"/>
    <property type="match status" value="1"/>
</dbReference>
<dbReference type="InParanoid" id="C1F8P1"/>
<evidence type="ECO:0000256" key="4">
    <source>
        <dbReference type="ARBA" id="ARBA00023002"/>
    </source>
</evidence>
<dbReference type="HOGENOM" id="CLU_001570_5_1_0"/>
<dbReference type="eggNOG" id="COG2124">
    <property type="taxonomic scope" value="Bacteria"/>
</dbReference>
<sequence length="460" mass="51612">MKSAPIAPDIRLRPDGITPCGPAFLSRLIEGKAFRGNAAEVLAVNAREFGDLVEIRIPGRRLLQCNHPELVQEMLVRDAPHHHRNIVMQRSKLVLGDGLLTSEEPLHMRQRRLAQPAFHRHRIAAYGEVIAQFTQAMTAGWQHGSIRNAHEDMLLLALRIVGKTLFNLDVENEVRQISAAVDSFMGFLPLAFLPFPELILSMPVPAMARIRRSRDSLDAFIYGVIRERRAHPGDRGDLLSMLLAAVDEEEHSGSMTDRQVRDECLTVLLAGHETTASGLTFALWLLATHPEVQDQLAAECHRVLGGRAPAAEDYAQLKFAEQVFAEAMRLYPPVWVTARTAAEDYEYRGYRVRKGTVLLAPQYVIHRDARFYPDPMRFDPSRFDEEAKAARPRLAYFPFGAGNRQCIGEGLAWMEGVLALATIAQQWRLAPAEGMPPQPPLAAEVTLRPKAPMLLRVERR</sequence>
<evidence type="ECO:0000313" key="9">
    <source>
        <dbReference type="EMBL" id="ACO32823.1"/>
    </source>
</evidence>
<dbReference type="PANTHER" id="PTHR24291">
    <property type="entry name" value="CYTOCHROME P450 FAMILY 4"/>
    <property type="match status" value="1"/>
</dbReference>
<name>C1F8P1_ACIC5</name>
<dbReference type="Proteomes" id="UP000002207">
    <property type="component" value="Chromosome"/>
</dbReference>
<dbReference type="CDD" id="cd20620">
    <property type="entry name" value="CYP132-like"/>
    <property type="match status" value="1"/>
</dbReference>
<evidence type="ECO:0000256" key="6">
    <source>
        <dbReference type="ARBA" id="ARBA00023033"/>
    </source>
</evidence>
<dbReference type="OrthoDB" id="9789468at2"/>
<gene>
    <name evidence="9" type="ordered locus">ACP_0169</name>
</gene>
<dbReference type="PROSITE" id="PS00086">
    <property type="entry name" value="CYTOCHROME_P450"/>
    <property type="match status" value="1"/>
</dbReference>
<dbReference type="InterPro" id="IPR017972">
    <property type="entry name" value="Cyt_P450_CS"/>
</dbReference>
<accession>C1F8P1</accession>
<dbReference type="PANTHER" id="PTHR24291:SF50">
    <property type="entry name" value="BIFUNCTIONAL ALBAFLAVENONE MONOOXYGENASE_TERPENE SYNTHASE"/>
    <property type="match status" value="1"/>
</dbReference>
<keyword evidence="4 8" id="KW-0560">Oxidoreductase</keyword>
<dbReference type="InterPro" id="IPR036396">
    <property type="entry name" value="Cyt_P450_sf"/>
</dbReference>
<comment type="similarity">
    <text evidence="1 8">Belongs to the cytochrome P450 family.</text>
</comment>
<evidence type="ECO:0000256" key="8">
    <source>
        <dbReference type="RuleBase" id="RU000461"/>
    </source>
</evidence>